<dbReference type="EMBL" id="CP002666">
    <property type="protein sequence ID" value="AEE44948.1"/>
    <property type="molecule type" value="Genomic_DNA"/>
</dbReference>
<protein>
    <submittedName>
        <fullName evidence="2">Uncharacterized protein</fullName>
    </submittedName>
</protein>
<feature type="transmembrane region" description="Helical" evidence="1">
    <location>
        <begin position="39"/>
        <end position="60"/>
    </location>
</feature>
<dbReference type="Proteomes" id="UP000008460">
    <property type="component" value="Chromosome"/>
</dbReference>
<sequence length="90" mass="9397">MASMRDELEQRRDGMWTGAYVSLLLVVPGLYGVVLAPGLLLKTLVVGVLMVLTLVGYVLATCARGLEEVLEETGTAATTTEAGADQADAA</sequence>
<dbReference type="KEGG" id="cfi:Celf_0808"/>
<keyword evidence="1" id="KW-0812">Transmembrane</keyword>
<proteinExistence type="predicted"/>
<dbReference type="HOGENOM" id="CLU_2435471_0_0_11"/>
<reference evidence="2 3" key="1">
    <citation type="submission" date="2011-04" db="EMBL/GenBank/DDBJ databases">
        <title>Complete sequence of Cellulomonas fimi ATCC 484.</title>
        <authorList>
            <consortium name="US DOE Joint Genome Institute"/>
            <person name="Lucas S."/>
            <person name="Han J."/>
            <person name="Lapidus A."/>
            <person name="Cheng J.-F."/>
            <person name="Goodwin L."/>
            <person name="Pitluck S."/>
            <person name="Peters L."/>
            <person name="Chertkov O."/>
            <person name="Detter J.C."/>
            <person name="Han C."/>
            <person name="Tapia R."/>
            <person name="Land M."/>
            <person name="Hauser L."/>
            <person name="Kyrpides N."/>
            <person name="Ivanova N."/>
            <person name="Ovchinnikova G."/>
            <person name="Pagani I."/>
            <person name="Mead D."/>
            <person name="Brumm P."/>
            <person name="Woyke T."/>
        </authorList>
    </citation>
    <scope>NUCLEOTIDE SEQUENCE [LARGE SCALE GENOMIC DNA]</scope>
    <source>
        <strain evidence="3">ATCC 484 / DSM 20113 / JCM 1341 / NBRC 15513 / NCIMB 8980 / NCTC 7547</strain>
    </source>
</reference>
<accession>F4H026</accession>
<keyword evidence="1" id="KW-0472">Membrane</keyword>
<evidence type="ECO:0000313" key="2">
    <source>
        <dbReference type="EMBL" id="AEE44948.1"/>
    </source>
</evidence>
<evidence type="ECO:0000256" key="1">
    <source>
        <dbReference type="SAM" id="Phobius"/>
    </source>
</evidence>
<keyword evidence="1" id="KW-1133">Transmembrane helix</keyword>
<name>F4H026_CELFA</name>
<evidence type="ECO:0000313" key="3">
    <source>
        <dbReference type="Proteomes" id="UP000008460"/>
    </source>
</evidence>
<dbReference type="AlphaFoldDB" id="F4H026"/>
<organism evidence="2 3">
    <name type="scientific">Cellulomonas fimi (strain ATCC 484 / DSM 20113 / JCM 1341 / CCUG 24087 / LMG 16345 / NBRC 15513 / NCIMB 8980 / NCTC 7547 / NRS-133)</name>
    <dbReference type="NCBI Taxonomy" id="590998"/>
    <lineage>
        <taxon>Bacteria</taxon>
        <taxon>Bacillati</taxon>
        <taxon>Actinomycetota</taxon>
        <taxon>Actinomycetes</taxon>
        <taxon>Micrococcales</taxon>
        <taxon>Cellulomonadaceae</taxon>
        <taxon>Cellulomonas</taxon>
    </lineage>
</organism>
<gene>
    <name evidence="2" type="ordered locus">Celf_0808</name>
</gene>
<feature type="transmembrane region" description="Helical" evidence="1">
    <location>
        <begin position="14"/>
        <end position="33"/>
    </location>
</feature>
<keyword evidence="3" id="KW-1185">Reference proteome</keyword>
<dbReference type="RefSeq" id="WP_013769977.1">
    <property type="nucleotide sequence ID" value="NC_015514.1"/>
</dbReference>